<keyword evidence="3" id="KW-1185">Reference proteome</keyword>
<gene>
    <name evidence="2" type="ORF">Ade02nite_67080</name>
</gene>
<proteinExistence type="predicted"/>
<dbReference type="Pfam" id="PF18862">
    <property type="entry name" value="ApeA_NTD1"/>
    <property type="match status" value="1"/>
</dbReference>
<comment type="caution">
    <text evidence="2">The sequence shown here is derived from an EMBL/GenBank/DDBJ whole genome shotgun (WGS) entry which is preliminary data.</text>
</comment>
<dbReference type="InterPro" id="IPR041223">
    <property type="entry name" value="ApeA_NTD"/>
</dbReference>
<dbReference type="RefSeq" id="WP_203772638.1">
    <property type="nucleotide sequence ID" value="NZ_BAAABO010000018.1"/>
</dbReference>
<organism evidence="2 3">
    <name type="scientific">Paractinoplanes deccanensis</name>
    <dbReference type="NCBI Taxonomy" id="113561"/>
    <lineage>
        <taxon>Bacteria</taxon>
        <taxon>Bacillati</taxon>
        <taxon>Actinomycetota</taxon>
        <taxon>Actinomycetes</taxon>
        <taxon>Micromonosporales</taxon>
        <taxon>Micromonosporaceae</taxon>
        <taxon>Paractinoplanes</taxon>
    </lineage>
</organism>
<evidence type="ECO:0000313" key="2">
    <source>
        <dbReference type="EMBL" id="GID78067.1"/>
    </source>
</evidence>
<reference evidence="2 3" key="1">
    <citation type="submission" date="2021-01" db="EMBL/GenBank/DDBJ databases">
        <title>Whole genome shotgun sequence of Actinoplanes deccanensis NBRC 13994.</title>
        <authorList>
            <person name="Komaki H."/>
            <person name="Tamura T."/>
        </authorList>
    </citation>
    <scope>NUCLEOTIDE SEQUENCE [LARGE SCALE GENOMIC DNA]</scope>
    <source>
        <strain evidence="2 3">NBRC 13994</strain>
    </source>
</reference>
<accession>A0ABQ3YDI1</accession>
<feature type="domain" description="ApeA N-terminal" evidence="1">
    <location>
        <begin position="7"/>
        <end position="75"/>
    </location>
</feature>
<dbReference type="Proteomes" id="UP000609879">
    <property type="component" value="Unassembled WGS sequence"/>
</dbReference>
<name>A0ABQ3YDI1_9ACTN</name>
<evidence type="ECO:0000313" key="3">
    <source>
        <dbReference type="Proteomes" id="UP000609879"/>
    </source>
</evidence>
<dbReference type="EMBL" id="BOMI01000136">
    <property type="protein sequence ID" value="GID78067.1"/>
    <property type="molecule type" value="Genomic_DNA"/>
</dbReference>
<sequence>MEYFRVDGTWWLPDDPGVRTVGTLSLGADELSLDLDGSIDPGESQDQDLFDLPEWRTTPVIHGKERGGGDITLLYADGATLLAPTQLRANIKLDSH</sequence>
<evidence type="ECO:0000259" key="1">
    <source>
        <dbReference type="Pfam" id="PF18862"/>
    </source>
</evidence>
<protein>
    <recommendedName>
        <fullName evidence="1">ApeA N-terminal domain-containing protein</fullName>
    </recommendedName>
</protein>